<keyword evidence="2" id="KW-1185">Reference proteome</keyword>
<dbReference type="EMBL" id="CAJB01000288">
    <property type="protein sequence ID" value="CCH78848.1"/>
    <property type="molecule type" value="Genomic_DNA"/>
</dbReference>
<reference evidence="1 2" key="1">
    <citation type="journal article" date="2013" name="ISME J.">
        <title>A metabolic model for members of the genus Tetrasphaera involved in enhanced biological phosphorus removal.</title>
        <authorList>
            <person name="Kristiansen R."/>
            <person name="Nguyen H.T.T."/>
            <person name="Saunders A.M."/>
            <person name="Nielsen J.L."/>
            <person name="Wimmer R."/>
            <person name="Le V.Q."/>
            <person name="McIlroy S.J."/>
            <person name="Petrovski S."/>
            <person name="Seviour R.J."/>
            <person name="Calteau A."/>
            <person name="Nielsen K.L."/>
            <person name="Nielsen P.H."/>
        </authorList>
    </citation>
    <scope>NUCLEOTIDE SEQUENCE [LARGE SCALE GENOMIC DNA]</scope>
    <source>
        <strain evidence="1 2">T1-X7</strain>
    </source>
</reference>
<comment type="caution">
    <text evidence="1">The sequence shown here is derived from an EMBL/GenBank/DDBJ whole genome shotgun (WGS) entry which is preliminary data.</text>
</comment>
<dbReference type="AlphaFoldDB" id="A0A077LY61"/>
<protein>
    <submittedName>
        <fullName evidence="1">Uncharacterized protein</fullName>
    </submittedName>
</protein>
<evidence type="ECO:0000313" key="1">
    <source>
        <dbReference type="EMBL" id="CCH78848.1"/>
    </source>
</evidence>
<gene>
    <name evidence="1" type="ORF">BN12_3580003</name>
</gene>
<sequence length="57" mass="6103">MASGLCLLAASAFTRFGVFEAGIESAKDPRYTIEPQRRRLEGRRAAGITDDSITTAG</sequence>
<dbReference type="STRING" id="1194083.BN12_3580003"/>
<name>A0A077LY61_9MICO</name>
<dbReference type="Proteomes" id="UP000035721">
    <property type="component" value="Unassembled WGS sequence"/>
</dbReference>
<proteinExistence type="predicted"/>
<organism evidence="1 2">
    <name type="scientific">Nostocoides japonicum T1-X7</name>
    <dbReference type="NCBI Taxonomy" id="1194083"/>
    <lineage>
        <taxon>Bacteria</taxon>
        <taxon>Bacillati</taxon>
        <taxon>Actinomycetota</taxon>
        <taxon>Actinomycetes</taxon>
        <taxon>Micrococcales</taxon>
        <taxon>Intrasporangiaceae</taxon>
        <taxon>Nostocoides</taxon>
    </lineage>
</organism>
<evidence type="ECO:0000313" key="2">
    <source>
        <dbReference type="Proteomes" id="UP000035721"/>
    </source>
</evidence>
<accession>A0A077LY61</accession>